<sequence>MSDKKHIDRLFQESFKDFEAIPSDAVWENIEAKLNQKKKKRRVIPIWWRYAGAAALLLLLLTIGGVYFNNADKIPTNEISDIEATTPSNSEKDNPTNLDKAKDDVIADTDSNENESLDDTPQQNKTNLPSNKITPSKESSIAETPASNNNEREEASSVSINKGQNTINKLLNTKSSHVVAKNLEEKSDNDKIPNKSKNNHVIADNSEEKKNTDKLQNTIKNSSAITSDSGSEKKNQAIQQNKSSLINKERAKEVIDNASKNNNAIAEVKNENKETATNDKTEKNSLTIEEAIDKTKDIVEEEKDSNRWSIAPNAAPVYFNTLGEGSSIDPQFNNNSKSGELNMSYGISASYAINKKLSVRSGVHRVNLGYNTNNVVAFQTVGVSSSSRSLQNVNAVKKNNTSNTPDNVSLVSAESFNANDIPEAFSTSKTSINQDLGYIEIPLEIQYALSNKKLGVNLIGGFSSFFLSNNKIFSESEGGTRTLLGKANNINKVSYSANFGLGLNYQVSKKIDLNLEPMFKYQINTFNNTSGDFKPFFIGVYTGFAIKF</sequence>
<feature type="region of interest" description="Disordered" evidence="1">
    <location>
        <begin position="183"/>
        <end position="242"/>
    </location>
</feature>
<keyword evidence="2" id="KW-0472">Membrane</keyword>
<reference evidence="3 4" key="1">
    <citation type="submission" date="2022-09" db="EMBL/GenBank/DDBJ databases">
        <title>Genome sequencing of Flavivirga sp. MEBiC05379.</title>
        <authorList>
            <person name="Oh H.-M."/>
            <person name="Kwon K.K."/>
            <person name="Park M.J."/>
            <person name="Yang S.-H."/>
        </authorList>
    </citation>
    <scope>NUCLEOTIDE SEQUENCE [LARGE SCALE GENOMIC DNA]</scope>
    <source>
        <strain evidence="3 4">MEBiC05379</strain>
    </source>
</reference>
<dbReference type="EMBL" id="JAODOP010000004">
    <property type="protein sequence ID" value="MEF3833729.1"/>
    <property type="molecule type" value="Genomic_DNA"/>
</dbReference>
<feature type="compositionally biased region" description="Acidic residues" evidence="1">
    <location>
        <begin position="106"/>
        <end position="118"/>
    </location>
</feature>
<organism evidence="3 4">
    <name type="scientific">Flavivirga spongiicola</name>
    <dbReference type="NCBI Taxonomy" id="421621"/>
    <lineage>
        <taxon>Bacteria</taxon>
        <taxon>Pseudomonadati</taxon>
        <taxon>Bacteroidota</taxon>
        <taxon>Flavobacteriia</taxon>
        <taxon>Flavobacteriales</taxon>
        <taxon>Flavobacteriaceae</taxon>
        <taxon>Flavivirga</taxon>
    </lineage>
</organism>
<keyword evidence="4" id="KW-1185">Reference proteome</keyword>
<protein>
    <recommendedName>
        <fullName evidence="5">Outer membrane protein beta-barrel domain-containing protein</fullName>
    </recommendedName>
</protein>
<dbReference type="RefSeq" id="WP_303306069.1">
    <property type="nucleotide sequence ID" value="NZ_JAODOP010000004.1"/>
</dbReference>
<evidence type="ECO:0000313" key="4">
    <source>
        <dbReference type="Proteomes" id="UP001337305"/>
    </source>
</evidence>
<feature type="transmembrane region" description="Helical" evidence="2">
    <location>
        <begin position="47"/>
        <end position="68"/>
    </location>
</feature>
<feature type="region of interest" description="Disordered" evidence="1">
    <location>
        <begin position="82"/>
        <end position="161"/>
    </location>
</feature>
<feature type="compositionally biased region" description="Basic and acidic residues" evidence="1">
    <location>
        <begin position="183"/>
        <end position="193"/>
    </location>
</feature>
<evidence type="ECO:0000313" key="3">
    <source>
        <dbReference type="EMBL" id="MEF3833729.1"/>
    </source>
</evidence>
<evidence type="ECO:0000256" key="1">
    <source>
        <dbReference type="SAM" id="MobiDB-lite"/>
    </source>
</evidence>
<feature type="compositionally biased region" description="Polar residues" evidence="1">
    <location>
        <begin position="214"/>
        <end position="229"/>
    </location>
</feature>
<dbReference type="Proteomes" id="UP001337305">
    <property type="component" value="Unassembled WGS sequence"/>
</dbReference>
<evidence type="ECO:0000256" key="2">
    <source>
        <dbReference type="SAM" id="Phobius"/>
    </source>
</evidence>
<name>A0ABU7XTF2_9FLAO</name>
<gene>
    <name evidence="3" type="ORF">N1F79_11350</name>
</gene>
<comment type="caution">
    <text evidence="3">The sequence shown here is derived from an EMBL/GenBank/DDBJ whole genome shotgun (WGS) entry which is preliminary data.</text>
</comment>
<proteinExistence type="predicted"/>
<keyword evidence="2" id="KW-1133">Transmembrane helix</keyword>
<evidence type="ECO:0008006" key="5">
    <source>
        <dbReference type="Google" id="ProtNLM"/>
    </source>
</evidence>
<accession>A0ABU7XTF2</accession>
<feature type="compositionally biased region" description="Polar residues" evidence="1">
    <location>
        <begin position="119"/>
        <end position="149"/>
    </location>
</feature>
<keyword evidence="2" id="KW-0812">Transmembrane</keyword>
<feature type="compositionally biased region" description="Basic and acidic residues" evidence="1">
    <location>
        <begin position="90"/>
        <end position="105"/>
    </location>
</feature>